<dbReference type="AlphaFoldDB" id="A0A645IQ74"/>
<accession>A0A645IQ74</accession>
<proteinExistence type="predicted"/>
<gene>
    <name evidence="1" type="ORF">SDC9_200844</name>
</gene>
<sequence>MKSVLDISVDKNISWELDTSRLQIHILIKKINVFDQICCLIDTNGEPRTGSNNFQAIFGELDILF</sequence>
<evidence type="ECO:0000313" key="1">
    <source>
        <dbReference type="EMBL" id="MPN53180.1"/>
    </source>
</evidence>
<name>A0A645IQ74_9ZZZZ</name>
<comment type="caution">
    <text evidence="1">The sequence shown here is derived from an EMBL/GenBank/DDBJ whole genome shotgun (WGS) entry which is preliminary data.</text>
</comment>
<dbReference type="EMBL" id="VSSQ01120029">
    <property type="protein sequence ID" value="MPN53180.1"/>
    <property type="molecule type" value="Genomic_DNA"/>
</dbReference>
<protein>
    <submittedName>
        <fullName evidence="1">Uncharacterized protein</fullName>
    </submittedName>
</protein>
<organism evidence="1">
    <name type="scientific">bioreactor metagenome</name>
    <dbReference type="NCBI Taxonomy" id="1076179"/>
    <lineage>
        <taxon>unclassified sequences</taxon>
        <taxon>metagenomes</taxon>
        <taxon>ecological metagenomes</taxon>
    </lineage>
</organism>
<reference evidence="1" key="1">
    <citation type="submission" date="2019-08" db="EMBL/GenBank/DDBJ databases">
        <authorList>
            <person name="Kucharzyk K."/>
            <person name="Murdoch R.W."/>
            <person name="Higgins S."/>
            <person name="Loffler F."/>
        </authorList>
    </citation>
    <scope>NUCLEOTIDE SEQUENCE</scope>
</reference>